<accession>A0AAV7PX07</accession>
<evidence type="ECO:0000313" key="2">
    <source>
        <dbReference type="Proteomes" id="UP001066276"/>
    </source>
</evidence>
<protein>
    <submittedName>
        <fullName evidence="1">Uncharacterized protein</fullName>
    </submittedName>
</protein>
<gene>
    <name evidence="1" type="ORF">NDU88_010878</name>
</gene>
<keyword evidence="2" id="KW-1185">Reference proteome</keyword>
<organism evidence="1 2">
    <name type="scientific">Pleurodeles waltl</name>
    <name type="common">Iberian ribbed newt</name>
    <dbReference type="NCBI Taxonomy" id="8319"/>
    <lineage>
        <taxon>Eukaryota</taxon>
        <taxon>Metazoa</taxon>
        <taxon>Chordata</taxon>
        <taxon>Craniata</taxon>
        <taxon>Vertebrata</taxon>
        <taxon>Euteleostomi</taxon>
        <taxon>Amphibia</taxon>
        <taxon>Batrachia</taxon>
        <taxon>Caudata</taxon>
        <taxon>Salamandroidea</taxon>
        <taxon>Salamandridae</taxon>
        <taxon>Pleurodelinae</taxon>
        <taxon>Pleurodeles</taxon>
    </lineage>
</organism>
<dbReference type="EMBL" id="JANPWB010000011">
    <property type="protein sequence ID" value="KAJ1132570.1"/>
    <property type="molecule type" value="Genomic_DNA"/>
</dbReference>
<comment type="caution">
    <text evidence="1">The sequence shown here is derived from an EMBL/GenBank/DDBJ whole genome shotgun (WGS) entry which is preliminary data.</text>
</comment>
<proteinExistence type="predicted"/>
<name>A0AAV7PX07_PLEWA</name>
<evidence type="ECO:0000313" key="1">
    <source>
        <dbReference type="EMBL" id="KAJ1132570.1"/>
    </source>
</evidence>
<sequence>MGVPCLYLTPATGSKSLVAMGKMDKSHPNLQFELQKTLWLHEERAAEPEMGPASPMLEMGGELCQILTVMQFSLTKIDGKIESLSYHMDMVLERIKQHAEQVDMVERWLS</sequence>
<dbReference type="AlphaFoldDB" id="A0AAV7PX07"/>
<dbReference type="Proteomes" id="UP001066276">
    <property type="component" value="Chromosome 7"/>
</dbReference>
<reference evidence="1" key="1">
    <citation type="journal article" date="2022" name="bioRxiv">
        <title>Sequencing and chromosome-scale assembly of the giantPleurodeles waltlgenome.</title>
        <authorList>
            <person name="Brown T."/>
            <person name="Elewa A."/>
            <person name="Iarovenko S."/>
            <person name="Subramanian E."/>
            <person name="Araus A.J."/>
            <person name="Petzold A."/>
            <person name="Susuki M."/>
            <person name="Suzuki K.-i.T."/>
            <person name="Hayashi T."/>
            <person name="Toyoda A."/>
            <person name="Oliveira C."/>
            <person name="Osipova E."/>
            <person name="Leigh N.D."/>
            <person name="Simon A."/>
            <person name="Yun M.H."/>
        </authorList>
    </citation>
    <scope>NUCLEOTIDE SEQUENCE</scope>
    <source>
        <strain evidence="1">20211129_DDA</strain>
        <tissue evidence="1">Liver</tissue>
    </source>
</reference>